<keyword evidence="2" id="KW-1003">Cell membrane</keyword>
<dbReference type="InterPro" id="IPR050250">
    <property type="entry name" value="Macrolide_Exporter_MacB"/>
</dbReference>
<accession>A0A2T0WLP6</accession>
<keyword evidence="10" id="KW-1185">Reference proteome</keyword>
<dbReference type="InterPro" id="IPR003838">
    <property type="entry name" value="ABC3_permease_C"/>
</dbReference>
<evidence type="ECO:0000259" key="8">
    <source>
        <dbReference type="Pfam" id="PF12704"/>
    </source>
</evidence>
<dbReference type="GO" id="GO:0022857">
    <property type="term" value="F:transmembrane transporter activity"/>
    <property type="evidence" value="ECO:0007669"/>
    <property type="project" value="TreeGrafter"/>
</dbReference>
<protein>
    <submittedName>
        <fullName evidence="9">Putative ABC transport system permease protein</fullName>
    </submittedName>
</protein>
<feature type="transmembrane region" description="Helical" evidence="6">
    <location>
        <begin position="388"/>
        <end position="411"/>
    </location>
</feature>
<evidence type="ECO:0000256" key="5">
    <source>
        <dbReference type="ARBA" id="ARBA00023136"/>
    </source>
</evidence>
<dbReference type="InterPro" id="IPR025857">
    <property type="entry name" value="MacB_PCD"/>
</dbReference>
<dbReference type="RefSeq" id="WP_106133909.1">
    <property type="nucleotide sequence ID" value="NZ_PVTR01000006.1"/>
</dbReference>
<feature type="transmembrane region" description="Helical" evidence="6">
    <location>
        <begin position="432"/>
        <end position="453"/>
    </location>
</feature>
<evidence type="ECO:0000313" key="10">
    <source>
        <dbReference type="Proteomes" id="UP000238157"/>
    </source>
</evidence>
<dbReference type="AlphaFoldDB" id="A0A2T0WLP6"/>
<evidence type="ECO:0000256" key="6">
    <source>
        <dbReference type="SAM" id="Phobius"/>
    </source>
</evidence>
<feature type="transmembrane region" description="Helical" evidence="6">
    <location>
        <begin position="346"/>
        <end position="368"/>
    </location>
</feature>
<evidence type="ECO:0000256" key="3">
    <source>
        <dbReference type="ARBA" id="ARBA00022692"/>
    </source>
</evidence>
<feature type="domain" description="ABC3 transporter permease C-terminal" evidence="7">
    <location>
        <begin position="297"/>
        <end position="402"/>
    </location>
</feature>
<dbReference type="PANTHER" id="PTHR30572">
    <property type="entry name" value="MEMBRANE COMPONENT OF TRANSPORTER-RELATED"/>
    <property type="match status" value="1"/>
</dbReference>
<feature type="transmembrane region" description="Helical" evidence="6">
    <location>
        <begin position="736"/>
        <end position="758"/>
    </location>
</feature>
<evidence type="ECO:0000313" key="9">
    <source>
        <dbReference type="EMBL" id="PRY87630.1"/>
    </source>
</evidence>
<dbReference type="Pfam" id="PF02687">
    <property type="entry name" value="FtsX"/>
    <property type="match status" value="2"/>
</dbReference>
<gene>
    <name evidence="9" type="ORF">CLW00_106257</name>
</gene>
<dbReference type="PANTHER" id="PTHR30572:SF18">
    <property type="entry name" value="ABC-TYPE MACROLIDE FAMILY EXPORT SYSTEM PERMEASE COMPONENT 2"/>
    <property type="match status" value="1"/>
</dbReference>
<reference evidence="9 10" key="1">
    <citation type="submission" date="2018-03" db="EMBL/GenBank/DDBJ databases">
        <title>Genomic Encyclopedia of Archaeal and Bacterial Type Strains, Phase II (KMG-II): from individual species to whole genera.</title>
        <authorList>
            <person name="Goeker M."/>
        </authorList>
    </citation>
    <scope>NUCLEOTIDE SEQUENCE [LARGE SCALE GENOMIC DNA]</scope>
    <source>
        <strain evidence="9 10">DSM 27929</strain>
    </source>
</reference>
<feature type="transmembrane region" description="Helical" evidence="6">
    <location>
        <begin position="770"/>
        <end position="790"/>
    </location>
</feature>
<dbReference type="Pfam" id="PF12704">
    <property type="entry name" value="MacB_PCD"/>
    <property type="match status" value="2"/>
</dbReference>
<comment type="caution">
    <text evidence="9">The sequence shown here is derived from an EMBL/GenBank/DDBJ whole genome shotgun (WGS) entry which is preliminary data.</text>
</comment>
<evidence type="ECO:0000256" key="1">
    <source>
        <dbReference type="ARBA" id="ARBA00004651"/>
    </source>
</evidence>
<comment type="subcellular location">
    <subcellularLocation>
        <location evidence="1">Cell membrane</location>
        <topology evidence="1">Multi-pass membrane protein</topology>
    </subcellularLocation>
</comment>
<organism evidence="9 10">
    <name type="scientific">Mongoliibacter ruber</name>
    <dbReference type="NCBI Taxonomy" id="1750599"/>
    <lineage>
        <taxon>Bacteria</taxon>
        <taxon>Pseudomonadati</taxon>
        <taxon>Bacteroidota</taxon>
        <taxon>Cytophagia</taxon>
        <taxon>Cytophagales</taxon>
        <taxon>Cyclobacteriaceae</taxon>
        <taxon>Mongoliibacter</taxon>
    </lineage>
</organism>
<feature type="transmembrane region" description="Helical" evidence="6">
    <location>
        <begin position="21"/>
        <end position="41"/>
    </location>
</feature>
<evidence type="ECO:0000259" key="7">
    <source>
        <dbReference type="Pfam" id="PF02687"/>
    </source>
</evidence>
<keyword evidence="4 6" id="KW-1133">Transmembrane helix</keyword>
<feature type="domain" description="MacB-like periplasmic core" evidence="8">
    <location>
        <begin position="20"/>
        <end position="245"/>
    </location>
</feature>
<dbReference type="Proteomes" id="UP000238157">
    <property type="component" value="Unassembled WGS sequence"/>
</dbReference>
<feature type="domain" description="ABC3 transporter permease C-terminal" evidence="7">
    <location>
        <begin position="687"/>
        <end position="796"/>
    </location>
</feature>
<sequence>MFKNYIKILFRQLFKNKAYSIINIGGLAIGITAVLLILIYVKFEKSYDGDLTHSEHLYRVNLTSLSEGNLVENSSRTSPAMGSLFKEEIPAVSEFSRVVILGEVIAGHEEEFVREENIFLADAAYVDFFDLKVLSGDPNLIQEPLKAMISDEVSGKIFGKTDPIGKMLEINSTNFDGTVEFEIIGLYESPQENRHLKPEILISYASLYHFVGKEIDQSFDWLNLYTFLKLESHQDISELDAQLNASLLIHHGEKLKSAQTEWQVNLQPVTEIHTGTTTMGEYEKGIDGKKLQYFIWIAAFVLLMVFLNSINIANAKAMNRSKEIGVRKVSGSSKKQLFFQFMMESLAINLIAVMLATLIIILIGNQLVSLLNLNLPESTFSLAANYPTLLFLWIIGTLVSGIYPALVLTSFSPAQALKGTLKFKLKTAFARPLLISQLVFCLIILSGIMTVYFQLNHMRQQELGIALVDKIVVRSPMLFVDGSGNYQEQIQQHFGQVPGVKNVAVTNEIPGNEVYWRSDQFYKEGGSKNGIMYTMLNVGDKYFDVFEIGLKAGRYFNTALEDGSEAIINEKARESLGFLTNNDAIGYKLMYGGFGEPQGVEIVGVVDNYRQQGVNIAVNPMVLNYSSGDLNYYIVDVEKGLMAQTLPKLEASFQTNFPTSPFEYYFLDEHFDKQYKSEQQFVQLFSLAALVAIFIAVMGIIGVTTQLIIQRNKEVSIRKILGASYKEVFYLISKEYLTWLGVCFVVGIPLSYLLFSGWLDNFLTRITLEWWFYILPSLAVTVIFISATLFQTIKVSLVNPAETLKSE</sequence>
<feature type="domain" description="MacB-like periplasmic core" evidence="8">
    <location>
        <begin position="490"/>
        <end position="613"/>
    </location>
</feature>
<feature type="transmembrane region" description="Helical" evidence="6">
    <location>
        <begin position="293"/>
        <end position="313"/>
    </location>
</feature>
<feature type="transmembrane region" description="Helical" evidence="6">
    <location>
        <begin position="684"/>
        <end position="709"/>
    </location>
</feature>
<keyword evidence="3 6" id="KW-0812">Transmembrane</keyword>
<name>A0A2T0WLP6_9BACT</name>
<evidence type="ECO:0000256" key="2">
    <source>
        <dbReference type="ARBA" id="ARBA00022475"/>
    </source>
</evidence>
<proteinExistence type="predicted"/>
<dbReference type="GO" id="GO:0005886">
    <property type="term" value="C:plasma membrane"/>
    <property type="evidence" value="ECO:0007669"/>
    <property type="project" value="UniProtKB-SubCell"/>
</dbReference>
<dbReference type="EMBL" id="PVTR01000006">
    <property type="protein sequence ID" value="PRY87630.1"/>
    <property type="molecule type" value="Genomic_DNA"/>
</dbReference>
<keyword evidence="5 6" id="KW-0472">Membrane</keyword>
<dbReference type="OrthoDB" id="5933722at2"/>
<evidence type="ECO:0000256" key="4">
    <source>
        <dbReference type="ARBA" id="ARBA00022989"/>
    </source>
</evidence>